<dbReference type="KEGG" id="dae:Dtox_0504"/>
<sequence length="144" mass="15997">MMKSLKSMAIVLVGLVFFALGQPILAQEIESKGIITPQTYSYLALTKCYFIDSEDGLISVSGKTTTYSTVDKITTTVYLQKQTSTEWVNVKSWTNSGSNTSSCNVSGTITVEKGCYYRTYCYHRADKGNLTETNTSQTTAYWVE</sequence>
<gene>
    <name evidence="1" type="ordered locus">Dtox_0504</name>
</gene>
<reference evidence="1 2" key="1">
    <citation type="journal article" date="2009" name="Stand. Genomic Sci.">
        <title>Complete genome sequence of Desulfotomaculum acetoxidans type strain (5575).</title>
        <authorList>
            <person name="Spring S."/>
            <person name="Lapidus A."/>
            <person name="Schroder M."/>
            <person name="Gleim D."/>
            <person name="Sims D."/>
            <person name="Meincke L."/>
            <person name="Glavina Del Rio T."/>
            <person name="Tice H."/>
            <person name="Copeland A."/>
            <person name="Cheng J.F."/>
            <person name="Lucas S."/>
            <person name="Chen F."/>
            <person name="Nolan M."/>
            <person name="Bruce D."/>
            <person name="Goodwin L."/>
            <person name="Pitluck S."/>
            <person name="Ivanova N."/>
            <person name="Mavromatis K."/>
            <person name="Mikhailova N."/>
            <person name="Pati A."/>
            <person name="Chen A."/>
            <person name="Palaniappan K."/>
            <person name="Land M."/>
            <person name="Hauser L."/>
            <person name="Chang Y.J."/>
            <person name="Jeffries C.D."/>
            <person name="Chain P."/>
            <person name="Saunders E."/>
            <person name="Brettin T."/>
            <person name="Detter J.C."/>
            <person name="Goker M."/>
            <person name="Bristow J."/>
            <person name="Eisen J.A."/>
            <person name="Markowitz V."/>
            <person name="Hugenholtz P."/>
            <person name="Kyrpides N.C."/>
            <person name="Klenk H.P."/>
            <person name="Han C."/>
        </authorList>
    </citation>
    <scope>NUCLEOTIDE SEQUENCE [LARGE SCALE GENOMIC DNA]</scope>
    <source>
        <strain evidence="2">ATCC 49208 / DSM 771 / VKM B-1644</strain>
    </source>
</reference>
<dbReference type="eggNOG" id="ENOG5033FK5">
    <property type="taxonomic scope" value="Bacteria"/>
</dbReference>
<dbReference type="HOGENOM" id="CLU_1793355_0_0_9"/>
<evidence type="ECO:0008006" key="3">
    <source>
        <dbReference type="Google" id="ProtNLM"/>
    </source>
</evidence>
<evidence type="ECO:0000313" key="2">
    <source>
        <dbReference type="Proteomes" id="UP000002217"/>
    </source>
</evidence>
<evidence type="ECO:0000313" key="1">
    <source>
        <dbReference type="EMBL" id="ACV61427.1"/>
    </source>
</evidence>
<dbReference type="RefSeq" id="WP_015756146.1">
    <property type="nucleotide sequence ID" value="NC_013216.1"/>
</dbReference>
<organism evidence="1 2">
    <name type="scientific">Desulfofarcimen acetoxidans (strain ATCC 49208 / DSM 771 / KCTC 5769 / VKM B-1644 / 5575)</name>
    <name type="common">Desulfotomaculum acetoxidans</name>
    <dbReference type="NCBI Taxonomy" id="485916"/>
    <lineage>
        <taxon>Bacteria</taxon>
        <taxon>Bacillati</taxon>
        <taxon>Bacillota</taxon>
        <taxon>Clostridia</taxon>
        <taxon>Eubacteriales</taxon>
        <taxon>Peptococcaceae</taxon>
        <taxon>Desulfofarcimen</taxon>
    </lineage>
</organism>
<proteinExistence type="predicted"/>
<dbReference type="OrthoDB" id="1787254at2"/>
<protein>
    <recommendedName>
        <fullName evidence="3">Ig-like domain-containing protein</fullName>
    </recommendedName>
</protein>
<name>C8W5X2_DESAS</name>
<accession>C8W5X2</accession>
<dbReference type="EMBL" id="CP001720">
    <property type="protein sequence ID" value="ACV61427.1"/>
    <property type="molecule type" value="Genomic_DNA"/>
</dbReference>
<keyword evidence="2" id="KW-1185">Reference proteome</keyword>
<dbReference type="Proteomes" id="UP000002217">
    <property type="component" value="Chromosome"/>
</dbReference>
<dbReference type="AlphaFoldDB" id="C8W5X2"/>